<dbReference type="PATRIC" id="fig|1423747.3.peg.1493"/>
<reference evidence="3 4" key="1">
    <citation type="journal article" date="2015" name="Genome Announc.">
        <title>Expanding the biotechnology potential of lactobacilli through comparative genomics of 213 strains and associated genera.</title>
        <authorList>
            <person name="Sun Z."/>
            <person name="Harris H.M."/>
            <person name="McCann A."/>
            <person name="Guo C."/>
            <person name="Argimon S."/>
            <person name="Zhang W."/>
            <person name="Yang X."/>
            <person name="Jeffery I.B."/>
            <person name="Cooney J.C."/>
            <person name="Kagawa T.F."/>
            <person name="Liu W."/>
            <person name="Song Y."/>
            <person name="Salvetti E."/>
            <person name="Wrobel A."/>
            <person name="Rasinkangas P."/>
            <person name="Parkhill J."/>
            <person name="Rea M.C."/>
            <person name="O'Sullivan O."/>
            <person name="Ritari J."/>
            <person name="Douillard F.P."/>
            <person name="Paul Ross R."/>
            <person name="Yang R."/>
            <person name="Briner A.E."/>
            <person name="Felis G.E."/>
            <person name="de Vos W.M."/>
            <person name="Barrangou R."/>
            <person name="Klaenhammer T.R."/>
            <person name="Caufield P.W."/>
            <person name="Cui Y."/>
            <person name="Zhang H."/>
            <person name="O'Toole P.W."/>
        </authorList>
    </citation>
    <scope>NUCLEOTIDE SEQUENCE [LARGE SCALE GENOMIC DNA]</scope>
    <source>
        <strain evidence="3 4">DSM 14340</strain>
    </source>
</reference>
<dbReference type="PANTHER" id="PTHR35333:SF3">
    <property type="entry name" value="BETA-LACTAMASE-TYPE TRANSPEPTIDASE FOLD CONTAINING PROTEIN"/>
    <property type="match status" value="1"/>
</dbReference>
<dbReference type="eggNOG" id="COG2367">
    <property type="taxonomic scope" value="Bacteria"/>
</dbReference>
<dbReference type="AlphaFoldDB" id="A0A0R1RTQ9"/>
<dbReference type="GO" id="GO:0008800">
    <property type="term" value="F:beta-lactamase activity"/>
    <property type="evidence" value="ECO:0007669"/>
    <property type="project" value="InterPro"/>
</dbReference>
<feature type="transmembrane region" description="Helical" evidence="1">
    <location>
        <begin position="7"/>
        <end position="26"/>
    </location>
</feature>
<proteinExistence type="predicted"/>
<dbReference type="EMBL" id="AZEX01000040">
    <property type="protein sequence ID" value="KRL59881.1"/>
    <property type="molecule type" value="Genomic_DNA"/>
</dbReference>
<evidence type="ECO:0000313" key="3">
    <source>
        <dbReference type="EMBL" id="KRL59881.1"/>
    </source>
</evidence>
<feature type="domain" description="Beta-lactamase class A catalytic" evidence="2">
    <location>
        <begin position="95"/>
        <end position="278"/>
    </location>
</feature>
<dbReference type="GO" id="GO:0046677">
    <property type="term" value="P:response to antibiotic"/>
    <property type="evidence" value="ECO:0007669"/>
    <property type="project" value="InterPro"/>
</dbReference>
<organism evidence="3 4">
    <name type="scientific">Latilactobacillus fuchuensis DSM 14340 = JCM 11249</name>
    <dbReference type="NCBI Taxonomy" id="1423747"/>
    <lineage>
        <taxon>Bacteria</taxon>
        <taxon>Bacillati</taxon>
        <taxon>Bacillota</taxon>
        <taxon>Bacilli</taxon>
        <taxon>Lactobacillales</taxon>
        <taxon>Lactobacillaceae</taxon>
        <taxon>Latilactobacillus</taxon>
    </lineage>
</organism>
<protein>
    <recommendedName>
        <fullName evidence="2">Beta-lactamase class A catalytic domain-containing protein</fullName>
    </recommendedName>
</protein>
<keyword evidence="1" id="KW-1133">Transmembrane helix</keyword>
<dbReference type="InterPro" id="IPR045155">
    <property type="entry name" value="Beta-lactam_cat"/>
</dbReference>
<accession>A0A0R1RTQ9</accession>
<dbReference type="Proteomes" id="UP000051264">
    <property type="component" value="Unassembled WGS sequence"/>
</dbReference>
<dbReference type="GO" id="GO:0030655">
    <property type="term" value="P:beta-lactam antibiotic catabolic process"/>
    <property type="evidence" value="ECO:0007669"/>
    <property type="project" value="InterPro"/>
</dbReference>
<dbReference type="InterPro" id="IPR000871">
    <property type="entry name" value="Beta-lactam_class-A"/>
</dbReference>
<keyword evidence="1" id="KW-0812">Transmembrane</keyword>
<dbReference type="SUPFAM" id="SSF56601">
    <property type="entry name" value="beta-lactamase/transpeptidase-like"/>
    <property type="match status" value="1"/>
</dbReference>
<dbReference type="Gene3D" id="3.40.710.10">
    <property type="entry name" value="DD-peptidase/beta-lactamase superfamily"/>
    <property type="match status" value="1"/>
</dbReference>
<evidence type="ECO:0000256" key="1">
    <source>
        <dbReference type="SAM" id="Phobius"/>
    </source>
</evidence>
<gene>
    <name evidence="3" type="ORF">FC69_GL001466</name>
</gene>
<sequence length="306" mass="33976">MTLQRKYGVGLLLCVAVVLLGGGYYYQRTQPTAVQKPSQRTVKKSRAKVTHQKATQKSSVIAPVRKTASEPLTFDSQQLTANAGQVGYGIYYLKNQRASYSNQNQPLIAASVIKIFIMGYLYQQMAQKQLAADQVVGDSTVTTLITAMIQYSDNNATNQLIDYVGMPKINQYLQEQGYQQTKLERRMLDNAARAQGLENVTSVTDTLNFLKQLYQDQTRYPANQMLAILKGQQVRTKIPSQLPAGTVVANKTGELADVENDIGIVYRTDNPYIIVVLTNQVSNTSAERQAIGQLSLAAFQMENTEE</sequence>
<dbReference type="RefSeq" id="WP_025082662.1">
    <property type="nucleotide sequence ID" value="NZ_AZEX01000040.1"/>
</dbReference>
<dbReference type="InterPro" id="IPR012338">
    <property type="entry name" value="Beta-lactam/transpept-like"/>
</dbReference>
<dbReference type="STRING" id="1423747.FC69_GL001466"/>
<keyword evidence="1" id="KW-0472">Membrane</keyword>
<dbReference type="Pfam" id="PF13354">
    <property type="entry name" value="Beta-lactamase2"/>
    <property type="match status" value="1"/>
</dbReference>
<evidence type="ECO:0000313" key="4">
    <source>
        <dbReference type="Proteomes" id="UP000051264"/>
    </source>
</evidence>
<dbReference type="OrthoDB" id="9775096at2"/>
<evidence type="ECO:0000259" key="2">
    <source>
        <dbReference type="Pfam" id="PF13354"/>
    </source>
</evidence>
<dbReference type="PANTHER" id="PTHR35333">
    <property type="entry name" value="BETA-LACTAMASE"/>
    <property type="match status" value="1"/>
</dbReference>
<comment type="caution">
    <text evidence="3">The sequence shown here is derived from an EMBL/GenBank/DDBJ whole genome shotgun (WGS) entry which is preliminary data.</text>
</comment>
<name>A0A0R1RTQ9_9LACO</name>